<organism evidence="10">
    <name type="scientific">uncultured Caudovirales phage</name>
    <dbReference type="NCBI Taxonomy" id="2100421"/>
    <lineage>
        <taxon>Viruses</taxon>
        <taxon>Duplodnaviria</taxon>
        <taxon>Heunggongvirae</taxon>
        <taxon>Uroviricota</taxon>
        <taxon>Caudoviricetes</taxon>
        <taxon>Peduoviridae</taxon>
        <taxon>Maltschvirus</taxon>
        <taxon>Maltschvirus maltsch</taxon>
    </lineage>
</organism>
<keyword evidence="7" id="KW-0862">Zinc</keyword>
<evidence type="ECO:0000256" key="7">
    <source>
        <dbReference type="ARBA" id="ARBA00022833"/>
    </source>
</evidence>
<gene>
    <name evidence="10" type="ORF">UFOVP115_45</name>
</gene>
<evidence type="ECO:0000256" key="1">
    <source>
        <dbReference type="ARBA" id="ARBA00001947"/>
    </source>
</evidence>
<name>A0A6J5L943_9CAUD</name>
<sequence length="174" mass="18345">MYNWRQPVDKVKLGSRFGAVDQWHKPPGHRGTDYNGFAAGYALKAVGDGKIVINKWSDVLGNVVVLQVGKWYFGYCHMLEASPLKVGTAVKSGAVIGKAGNTGSASAGVHLHFTLSLDDQGVFYGKQFDGYEFLVKMIAGEKTLKARAAAAAKAAPAAPAAAPVITPTKGEPLA</sequence>
<feature type="domain" description="M23ase beta-sheet core" evidence="9">
    <location>
        <begin position="28"/>
        <end position="119"/>
    </location>
</feature>
<dbReference type="GO" id="GO:0031640">
    <property type="term" value="P:killing of cells of another organism"/>
    <property type="evidence" value="ECO:0007669"/>
    <property type="project" value="UniProtKB-KW"/>
</dbReference>
<dbReference type="InterPro" id="IPR011055">
    <property type="entry name" value="Dup_hybrid_motif"/>
</dbReference>
<dbReference type="InterPro" id="IPR016047">
    <property type="entry name" value="M23ase_b-sheet_dom"/>
</dbReference>
<comment type="cofactor">
    <cofactor evidence="1">
        <name>Zn(2+)</name>
        <dbReference type="ChEBI" id="CHEBI:29105"/>
    </cofactor>
</comment>
<evidence type="ECO:0000256" key="4">
    <source>
        <dbReference type="ARBA" id="ARBA00022670"/>
    </source>
</evidence>
<keyword evidence="5" id="KW-0479">Metal-binding</keyword>
<keyword evidence="6" id="KW-0378">Hydrolase</keyword>
<dbReference type="InterPro" id="IPR050570">
    <property type="entry name" value="Cell_wall_metabolism_enzyme"/>
</dbReference>
<evidence type="ECO:0000256" key="3">
    <source>
        <dbReference type="ARBA" id="ARBA00022638"/>
    </source>
</evidence>
<dbReference type="GO" id="GO:0046872">
    <property type="term" value="F:metal ion binding"/>
    <property type="evidence" value="ECO:0007669"/>
    <property type="project" value="UniProtKB-KW"/>
</dbReference>
<protein>
    <submittedName>
        <fullName evidence="10">Peptidase M23</fullName>
    </submittedName>
</protein>
<dbReference type="EMBL" id="LR796236">
    <property type="protein sequence ID" value="CAB4129557.1"/>
    <property type="molecule type" value="Genomic_DNA"/>
</dbReference>
<evidence type="ECO:0000256" key="2">
    <source>
        <dbReference type="ARBA" id="ARBA00022529"/>
    </source>
</evidence>
<keyword evidence="3" id="KW-0081">Bacteriolytic enzyme</keyword>
<dbReference type="Gene3D" id="2.70.70.10">
    <property type="entry name" value="Glucose Permease (Domain IIA)"/>
    <property type="match status" value="1"/>
</dbReference>
<evidence type="ECO:0000256" key="8">
    <source>
        <dbReference type="ARBA" id="ARBA00023049"/>
    </source>
</evidence>
<evidence type="ECO:0000256" key="5">
    <source>
        <dbReference type="ARBA" id="ARBA00022723"/>
    </source>
</evidence>
<dbReference type="PANTHER" id="PTHR21666:SF288">
    <property type="entry name" value="CELL DIVISION PROTEIN YTFB"/>
    <property type="match status" value="1"/>
</dbReference>
<proteinExistence type="predicted"/>
<dbReference type="Pfam" id="PF01551">
    <property type="entry name" value="Peptidase_M23"/>
    <property type="match status" value="1"/>
</dbReference>
<accession>A0A6J5L943</accession>
<keyword evidence="2" id="KW-0929">Antimicrobial</keyword>
<dbReference type="GO" id="GO:0006508">
    <property type="term" value="P:proteolysis"/>
    <property type="evidence" value="ECO:0007669"/>
    <property type="project" value="UniProtKB-KW"/>
</dbReference>
<evidence type="ECO:0000259" key="9">
    <source>
        <dbReference type="Pfam" id="PF01551"/>
    </source>
</evidence>
<dbReference type="GO" id="GO:0042742">
    <property type="term" value="P:defense response to bacterium"/>
    <property type="evidence" value="ECO:0007669"/>
    <property type="project" value="UniProtKB-KW"/>
</dbReference>
<evidence type="ECO:0000313" key="10">
    <source>
        <dbReference type="EMBL" id="CAB4129557.1"/>
    </source>
</evidence>
<keyword evidence="8" id="KW-0482">Metalloprotease</keyword>
<keyword evidence="4" id="KW-0645">Protease</keyword>
<reference evidence="10" key="1">
    <citation type="submission" date="2020-04" db="EMBL/GenBank/DDBJ databases">
        <authorList>
            <person name="Chiriac C."/>
            <person name="Salcher M."/>
            <person name="Ghai R."/>
            <person name="Kavagutti S V."/>
        </authorList>
    </citation>
    <scope>NUCLEOTIDE SEQUENCE</scope>
</reference>
<dbReference type="PANTHER" id="PTHR21666">
    <property type="entry name" value="PEPTIDASE-RELATED"/>
    <property type="match status" value="1"/>
</dbReference>
<dbReference type="SUPFAM" id="SSF51261">
    <property type="entry name" value="Duplicated hybrid motif"/>
    <property type="match status" value="1"/>
</dbReference>
<dbReference type="CDD" id="cd12797">
    <property type="entry name" value="M23_peptidase"/>
    <property type="match status" value="1"/>
</dbReference>
<evidence type="ECO:0000256" key="6">
    <source>
        <dbReference type="ARBA" id="ARBA00022801"/>
    </source>
</evidence>
<dbReference type="GO" id="GO:0004222">
    <property type="term" value="F:metalloendopeptidase activity"/>
    <property type="evidence" value="ECO:0007669"/>
    <property type="project" value="TreeGrafter"/>
</dbReference>